<organism evidence="1 2">
    <name type="scientific">Paramecium sonneborni</name>
    <dbReference type="NCBI Taxonomy" id="65129"/>
    <lineage>
        <taxon>Eukaryota</taxon>
        <taxon>Sar</taxon>
        <taxon>Alveolata</taxon>
        <taxon>Ciliophora</taxon>
        <taxon>Intramacronucleata</taxon>
        <taxon>Oligohymenophorea</taxon>
        <taxon>Peniculida</taxon>
        <taxon>Parameciidae</taxon>
        <taxon>Paramecium</taxon>
    </lineage>
</organism>
<keyword evidence="2" id="KW-1185">Reference proteome</keyword>
<dbReference type="Proteomes" id="UP000692954">
    <property type="component" value="Unassembled WGS sequence"/>
</dbReference>
<accession>A0A8S1QJH5</accession>
<dbReference type="EMBL" id="CAJJDN010000107">
    <property type="protein sequence ID" value="CAD8115211.1"/>
    <property type="molecule type" value="Genomic_DNA"/>
</dbReference>
<dbReference type="AlphaFoldDB" id="A0A8S1QJH5"/>
<comment type="caution">
    <text evidence="1">The sequence shown here is derived from an EMBL/GenBank/DDBJ whole genome shotgun (WGS) entry which is preliminary data.</text>
</comment>
<proteinExistence type="predicted"/>
<sequence>MEIIKNQIQLNLKNAQINAKLNNRNVQLAHQIL</sequence>
<evidence type="ECO:0000313" key="1">
    <source>
        <dbReference type="EMBL" id="CAD8115211.1"/>
    </source>
</evidence>
<evidence type="ECO:0000313" key="2">
    <source>
        <dbReference type="Proteomes" id="UP000692954"/>
    </source>
</evidence>
<name>A0A8S1QJH5_9CILI</name>
<protein>
    <submittedName>
        <fullName evidence="1">Uncharacterized protein</fullName>
    </submittedName>
</protein>
<gene>
    <name evidence="1" type="ORF">PSON_ATCC_30995.1.T1070204</name>
</gene>
<reference evidence="1" key="1">
    <citation type="submission" date="2021-01" db="EMBL/GenBank/DDBJ databases">
        <authorList>
            <consortium name="Genoscope - CEA"/>
            <person name="William W."/>
        </authorList>
    </citation>
    <scope>NUCLEOTIDE SEQUENCE</scope>
</reference>